<dbReference type="InterPro" id="IPR010432">
    <property type="entry name" value="RDD"/>
</dbReference>
<dbReference type="PANTHER" id="PTHR36115">
    <property type="entry name" value="PROLINE-RICH ANTIGEN HOMOLOG-RELATED"/>
    <property type="match status" value="1"/>
</dbReference>
<proteinExistence type="predicted"/>
<keyword evidence="2" id="KW-1003">Cell membrane</keyword>
<dbReference type="GO" id="GO:0005886">
    <property type="term" value="C:plasma membrane"/>
    <property type="evidence" value="ECO:0007669"/>
    <property type="project" value="UniProtKB-SubCell"/>
</dbReference>
<accession>A0A833JR24</accession>
<dbReference type="AlphaFoldDB" id="A0A833JR24"/>
<evidence type="ECO:0000256" key="2">
    <source>
        <dbReference type="ARBA" id="ARBA00022475"/>
    </source>
</evidence>
<name>A0A833JR24_MARNT</name>
<keyword evidence="4 8" id="KW-1133">Transmembrane helix</keyword>
<dbReference type="SUPFAM" id="SSF46565">
    <property type="entry name" value="Chaperone J-domain"/>
    <property type="match status" value="1"/>
</dbReference>
<organism evidence="10 11">
    <name type="scientific">Marinobacter nauticus</name>
    <name type="common">Marinobacter hydrocarbonoclasticus</name>
    <name type="synonym">Marinobacter aquaeolei</name>
    <dbReference type="NCBI Taxonomy" id="2743"/>
    <lineage>
        <taxon>Bacteria</taxon>
        <taxon>Pseudomonadati</taxon>
        <taxon>Pseudomonadota</taxon>
        <taxon>Gammaproteobacteria</taxon>
        <taxon>Pseudomonadales</taxon>
        <taxon>Marinobacteraceae</taxon>
        <taxon>Marinobacter</taxon>
    </lineage>
</organism>
<dbReference type="InterPro" id="IPR001623">
    <property type="entry name" value="DnaJ_domain"/>
</dbReference>
<keyword evidence="5 8" id="KW-0472">Membrane</keyword>
<reference evidence="10 11" key="1">
    <citation type="submission" date="2019-10" db="EMBL/GenBank/DDBJ databases">
        <title>Draft genome sequence of Marinobacter hydrocarbonoclasticus NCT7M from the microbiome of the marine copepod.</title>
        <authorList>
            <person name="Nuttall R."/>
            <person name="Sharma G."/>
            <person name="Moisander P."/>
        </authorList>
    </citation>
    <scope>NUCLEOTIDE SEQUENCE [LARGE SCALE GENOMIC DNA]</scope>
    <source>
        <strain evidence="10 11">NCT7M</strain>
    </source>
</reference>
<evidence type="ECO:0000256" key="3">
    <source>
        <dbReference type="ARBA" id="ARBA00022692"/>
    </source>
</evidence>
<evidence type="ECO:0000256" key="5">
    <source>
        <dbReference type="ARBA" id="ARBA00023136"/>
    </source>
</evidence>
<comment type="subcellular location">
    <subcellularLocation>
        <location evidence="1">Cell membrane</location>
        <topology evidence="1">Multi-pass membrane protein</topology>
    </subcellularLocation>
</comment>
<dbReference type="InterPro" id="IPR036869">
    <property type="entry name" value="J_dom_sf"/>
</dbReference>
<feature type="domain" description="RDD" evidence="9">
    <location>
        <begin position="185"/>
        <end position="304"/>
    </location>
</feature>
<dbReference type="PANTHER" id="PTHR36115:SF4">
    <property type="entry name" value="MEMBRANE PROTEIN"/>
    <property type="match status" value="1"/>
</dbReference>
<dbReference type="Pfam" id="PF06271">
    <property type="entry name" value="RDD"/>
    <property type="match status" value="1"/>
</dbReference>
<evidence type="ECO:0000256" key="8">
    <source>
        <dbReference type="SAM" id="Phobius"/>
    </source>
</evidence>
<feature type="transmembrane region" description="Helical" evidence="8">
    <location>
        <begin position="191"/>
        <end position="215"/>
    </location>
</feature>
<evidence type="ECO:0000259" key="9">
    <source>
        <dbReference type="Pfam" id="PF06271"/>
    </source>
</evidence>
<dbReference type="Gene3D" id="1.10.287.110">
    <property type="entry name" value="DnaJ domain"/>
    <property type="match status" value="1"/>
</dbReference>
<feature type="transmembrane region" description="Helical" evidence="8">
    <location>
        <begin position="273"/>
        <end position="294"/>
    </location>
</feature>
<dbReference type="EMBL" id="WBMP01000006">
    <property type="protein sequence ID" value="KAE8546031.1"/>
    <property type="molecule type" value="Genomic_DNA"/>
</dbReference>
<feature type="compositionally biased region" description="Pro residues" evidence="7">
    <location>
        <begin position="94"/>
        <end position="104"/>
    </location>
</feature>
<gene>
    <name evidence="10" type="ORF">F6453_1778</name>
</gene>
<keyword evidence="3 8" id="KW-0812">Transmembrane</keyword>
<evidence type="ECO:0000313" key="10">
    <source>
        <dbReference type="EMBL" id="KAE8546031.1"/>
    </source>
</evidence>
<keyword evidence="6" id="KW-0143">Chaperone</keyword>
<feature type="region of interest" description="Disordered" evidence="7">
    <location>
        <begin position="139"/>
        <end position="158"/>
    </location>
</feature>
<dbReference type="RefSeq" id="WP_153740600.1">
    <property type="nucleotide sequence ID" value="NZ_CAXEXJ010000020.1"/>
</dbReference>
<dbReference type="InterPro" id="IPR051791">
    <property type="entry name" value="Pra-immunoreactive"/>
</dbReference>
<evidence type="ECO:0000313" key="11">
    <source>
        <dbReference type="Proteomes" id="UP000469950"/>
    </source>
</evidence>
<evidence type="ECO:0000256" key="7">
    <source>
        <dbReference type="SAM" id="MobiDB-lite"/>
    </source>
</evidence>
<evidence type="ECO:0000256" key="1">
    <source>
        <dbReference type="ARBA" id="ARBA00004651"/>
    </source>
</evidence>
<feature type="transmembrane region" description="Helical" evidence="8">
    <location>
        <begin position="221"/>
        <end position="240"/>
    </location>
</feature>
<comment type="caution">
    <text evidence="10">The sequence shown here is derived from an EMBL/GenBank/DDBJ whole genome shotgun (WGS) entry which is preliminary data.</text>
</comment>
<protein>
    <recommendedName>
        <fullName evidence="9">RDD domain-containing protein</fullName>
    </recommendedName>
</protein>
<feature type="region of interest" description="Disordered" evidence="7">
    <location>
        <begin position="27"/>
        <end position="134"/>
    </location>
</feature>
<evidence type="ECO:0000256" key="6">
    <source>
        <dbReference type="ARBA" id="ARBA00023186"/>
    </source>
</evidence>
<evidence type="ECO:0000256" key="4">
    <source>
        <dbReference type="ARBA" id="ARBA00022989"/>
    </source>
</evidence>
<dbReference type="CDD" id="cd06257">
    <property type="entry name" value="DnaJ"/>
    <property type="match status" value="1"/>
</dbReference>
<dbReference type="Proteomes" id="UP000469950">
    <property type="component" value="Unassembled WGS sequence"/>
</dbReference>
<sequence>MWPWSELGLESTDDVRAIKKAYARLLKQTRPDEHPEAFQRLHQAYKEALASAQPKNQHPAPKFGEPAPSEPIQTPEEPSAASKLFQPLNDSGNTPPPNADPFPGQPAGQQPLQVNEPPPDNKPFFDNTDNKPESLENTKLTLETEPPPQTDIDPAKPVPGEKIFRFIRGGRSTAAPPPIEDTPVASYRMRALAFALDTIAIAVALAIGQFLLTAITGKAGLPLWILAPATYPLAALLFEGSRWQATPGKKLLGLKVVNRELMPLSKRHSLGRIFTFVVTTALLWKGIWLVNAFLRGRLLHDRLSKSYVVHVSNLP</sequence>
<feature type="compositionally biased region" description="Basic and acidic residues" evidence="7">
    <location>
        <begin position="29"/>
        <end position="39"/>
    </location>
</feature>